<comment type="caution">
    <text evidence="3">The sequence shown here is derived from an EMBL/GenBank/DDBJ whole genome shotgun (WGS) entry which is preliminary data.</text>
</comment>
<evidence type="ECO:0008006" key="5">
    <source>
        <dbReference type="Google" id="ProtNLM"/>
    </source>
</evidence>
<feature type="region of interest" description="Disordered" evidence="1">
    <location>
        <begin position="97"/>
        <end position="172"/>
    </location>
</feature>
<dbReference type="GO" id="GO:0006508">
    <property type="term" value="P:proteolysis"/>
    <property type="evidence" value="ECO:0007669"/>
    <property type="project" value="InterPro"/>
</dbReference>
<evidence type="ECO:0000313" key="3">
    <source>
        <dbReference type="EMBL" id="KAH9373306.1"/>
    </source>
</evidence>
<keyword evidence="2" id="KW-1133">Transmembrane helix</keyword>
<proteinExistence type="predicted"/>
<feature type="compositionally biased region" description="Basic and acidic residues" evidence="1">
    <location>
        <begin position="391"/>
        <end position="401"/>
    </location>
</feature>
<dbReference type="EMBL" id="JABSTR010000006">
    <property type="protein sequence ID" value="KAH9373306.1"/>
    <property type="molecule type" value="Genomic_DNA"/>
</dbReference>
<dbReference type="InterPro" id="IPR042089">
    <property type="entry name" value="Peptidase_M13_dom_2"/>
</dbReference>
<dbReference type="Proteomes" id="UP000821853">
    <property type="component" value="Chromosome 4"/>
</dbReference>
<gene>
    <name evidence="3" type="ORF">HPB48_018359</name>
</gene>
<organism evidence="3 4">
    <name type="scientific">Haemaphysalis longicornis</name>
    <name type="common">Bush tick</name>
    <dbReference type="NCBI Taxonomy" id="44386"/>
    <lineage>
        <taxon>Eukaryota</taxon>
        <taxon>Metazoa</taxon>
        <taxon>Ecdysozoa</taxon>
        <taxon>Arthropoda</taxon>
        <taxon>Chelicerata</taxon>
        <taxon>Arachnida</taxon>
        <taxon>Acari</taxon>
        <taxon>Parasitiformes</taxon>
        <taxon>Ixodida</taxon>
        <taxon>Ixodoidea</taxon>
        <taxon>Ixodidae</taxon>
        <taxon>Haemaphysalinae</taxon>
        <taxon>Haemaphysalis</taxon>
    </lineage>
</organism>
<evidence type="ECO:0000313" key="4">
    <source>
        <dbReference type="Proteomes" id="UP000821853"/>
    </source>
</evidence>
<feature type="compositionally biased region" description="Basic and acidic residues" evidence="1">
    <location>
        <begin position="25"/>
        <end position="38"/>
    </location>
</feature>
<feature type="region of interest" description="Disordered" evidence="1">
    <location>
        <begin position="1"/>
        <end position="76"/>
    </location>
</feature>
<protein>
    <recommendedName>
        <fullName evidence="5">Peptidase M13 N-terminal domain-containing protein</fullName>
    </recommendedName>
</protein>
<feature type="compositionally biased region" description="Basic and acidic residues" evidence="1">
    <location>
        <begin position="120"/>
        <end position="142"/>
    </location>
</feature>
<dbReference type="VEuPathDB" id="VectorBase:HLOH_044603"/>
<feature type="region of interest" description="Disordered" evidence="1">
    <location>
        <begin position="208"/>
        <end position="227"/>
    </location>
</feature>
<accession>A0A9J6GD55</accession>
<feature type="compositionally biased region" description="Basic residues" evidence="1">
    <location>
        <begin position="373"/>
        <end position="389"/>
    </location>
</feature>
<name>A0A9J6GD55_HAELO</name>
<dbReference type="Gene3D" id="1.10.1380.10">
    <property type="entry name" value="Neutral endopeptidase , domain2"/>
    <property type="match status" value="1"/>
</dbReference>
<keyword evidence="4" id="KW-1185">Reference proteome</keyword>
<dbReference type="SUPFAM" id="SSF55486">
    <property type="entry name" value="Metalloproteases ('zincins'), catalytic domain"/>
    <property type="match status" value="1"/>
</dbReference>
<feature type="compositionally biased region" description="Polar residues" evidence="1">
    <location>
        <begin position="208"/>
        <end position="217"/>
    </location>
</feature>
<evidence type="ECO:0000256" key="2">
    <source>
        <dbReference type="SAM" id="Phobius"/>
    </source>
</evidence>
<feature type="transmembrane region" description="Helical" evidence="2">
    <location>
        <begin position="410"/>
        <end position="432"/>
    </location>
</feature>
<dbReference type="PROSITE" id="PS51885">
    <property type="entry name" value="NEPRILYSIN"/>
    <property type="match status" value="1"/>
</dbReference>
<feature type="compositionally biased region" description="Low complexity" evidence="1">
    <location>
        <begin position="317"/>
        <end position="328"/>
    </location>
</feature>
<keyword evidence="2" id="KW-0812">Transmembrane</keyword>
<dbReference type="GO" id="GO:0004222">
    <property type="term" value="F:metalloendopeptidase activity"/>
    <property type="evidence" value="ECO:0007669"/>
    <property type="project" value="InterPro"/>
</dbReference>
<reference evidence="3 4" key="1">
    <citation type="journal article" date="2020" name="Cell">
        <title>Large-Scale Comparative Analyses of Tick Genomes Elucidate Their Genetic Diversity and Vector Capacities.</title>
        <authorList>
            <consortium name="Tick Genome and Microbiome Consortium (TIGMIC)"/>
            <person name="Jia N."/>
            <person name="Wang J."/>
            <person name="Shi W."/>
            <person name="Du L."/>
            <person name="Sun Y."/>
            <person name="Zhan W."/>
            <person name="Jiang J.F."/>
            <person name="Wang Q."/>
            <person name="Zhang B."/>
            <person name="Ji P."/>
            <person name="Bell-Sakyi L."/>
            <person name="Cui X.M."/>
            <person name="Yuan T.T."/>
            <person name="Jiang B.G."/>
            <person name="Yang W.F."/>
            <person name="Lam T.T."/>
            <person name="Chang Q.C."/>
            <person name="Ding S.J."/>
            <person name="Wang X.J."/>
            <person name="Zhu J.G."/>
            <person name="Ruan X.D."/>
            <person name="Zhao L."/>
            <person name="Wei J.T."/>
            <person name="Ye R.Z."/>
            <person name="Que T.C."/>
            <person name="Du C.H."/>
            <person name="Zhou Y.H."/>
            <person name="Cheng J.X."/>
            <person name="Dai P.F."/>
            <person name="Guo W.B."/>
            <person name="Han X.H."/>
            <person name="Huang E.J."/>
            <person name="Li L.F."/>
            <person name="Wei W."/>
            <person name="Gao Y.C."/>
            <person name="Liu J.Z."/>
            <person name="Shao H.Z."/>
            <person name="Wang X."/>
            <person name="Wang C.C."/>
            <person name="Yang T.C."/>
            <person name="Huo Q.B."/>
            <person name="Li W."/>
            <person name="Chen H.Y."/>
            <person name="Chen S.E."/>
            <person name="Zhou L.G."/>
            <person name="Ni X.B."/>
            <person name="Tian J.H."/>
            <person name="Sheng Y."/>
            <person name="Liu T."/>
            <person name="Pan Y.S."/>
            <person name="Xia L.Y."/>
            <person name="Li J."/>
            <person name="Zhao F."/>
            <person name="Cao W.C."/>
        </authorList>
    </citation>
    <scope>NUCLEOTIDE SEQUENCE [LARGE SCALE GENOMIC DNA]</scope>
    <source>
        <strain evidence="3">HaeL-2018</strain>
    </source>
</reference>
<keyword evidence="2" id="KW-0472">Membrane</keyword>
<evidence type="ECO:0000256" key="1">
    <source>
        <dbReference type="SAM" id="MobiDB-lite"/>
    </source>
</evidence>
<sequence length="634" mass="68911">MLSGPKHMKLFPETGELLPSGPLTEEDKISDALAEDLHATNTSTSEEKPLMSKSAAPHTEKSTTEAGDAYRMPAADRTASMRGLDIDLGKLPLQAALHEHAARKPSAQNLDNRHLGQSGKGEEEPPRHAESFKDTKHEMKMAKERKHSWTRAGQDGDYKYESPKTSAGGRRPELAVYKRGALEVFQAVKARTAGSLRAGTNVNEIQSETSQLTTSASIGKRKQSAGTLSQAKLLTKVDSDIGPSQQISTLSQQQGIALKRSSGTTVANLRKNERDGVMGSAEPALGTYGSLTSPQSPDYKIGSPDSKPSIVSPRSFTAGEHGTTAAGGPSPDQKRKMSKQEIIAQAKLKRAEERAKRSKKKKERTNSKDNKEKKQKARSKDKKKHRTKHGNQNEHIGRRDEVGYTTGKSTYIFCIILLGLSIAAAIVLFFLIKAFTGENVPSTSTGPSSSTTNTTSTRITPIYFCQSKYCTTEGSYIASLLSDNFKPCDNFYSYVCDAWSQRNPTDSRVTGTVVSRDTHFRDALAAQLISVLRSAKDEDLKSAAALHSSCTTRSEPETINALVKSMFGNWIIKEWPLKTRHGEQSSSVWRFAAELARDLGTGVLLEVSVGVITTAEPGQSIVELSTSALPVGRK</sequence>
<dbReference type="InterPro" id="IPR000718">
    <property type="entry name" value="Peptidase_M13"/>
</dbReference>
<dbReference type="InterPro" id="IPR024079">
    <property type="entry name" value="MetalloPept_cat_dom_sf"/>
</dbReference>
<dbReference type="Gene3D" id="3.40.390.10">
    <property type="entry name" value="Collagenase (Catalytic Domain)"/>
    <property type="match status" value="1"/>
</dbReference>
<feature type="region of interest" description="Disordered" evidence="1">
    <location>
        <begin position="266"/>
        <end position="401"/>
    </location>
</feature>
<dbReference type="AlphaFoldDB" id="A0A9J6GD55"/>